<keyword evidence="1" id="KW-1133">Transmembrane helix</keyword>
<dbReference type="Proteomes" id="UP000306740">
    <property type="component" value="Unassembled WGS sequence"/>
</dbReference>
<gene>
    <name evidence="3" type="ORF">FHE65_09245</name>
    <name evidence="2" type="ORF">FHE65_10120</name>
</gene>
<reference evidence="3 4" key="1">
    <citation type="submission" date="2019-05" db="EMBL/GenBank/DDBJ databases">
        <title>Mumia sp. nov., isolated from the intestinal contents of plateau pika (Ochotona curzoniae) in the Qinghai-Tibet plateau of China.</title>
        <authorList>
            <person name="Tian Z."/>
        </authorList>
    </citation>
    <scope>NUCLEOTIDE SEQUENCE [LARGE SCALE GENOMIC DNA]</scope>
    <source>
        <strain evidence="4">527</strain>
        <strain evidence="3">Z527</strain>
    </source>
</reference>
<comment type="caution">
    <text evidence="3">The sequence shown here is derived from an EMBL/GenBank/DDBJ whole genome shotgun (WGS) entry which is preliminary data.</text>
</comment>
<evidence type="ECO:0000313" key="4">
    <source>
        <dbReference type="Proteomes" id="UP000306740"/>
    </source>
</evidence>
<dbReference type="EMBL" id="VDFR01000043">
    <property type="protein sequence ID" value="TNC47658.1"/>
    <property type="molecule type" value="Genomic_DNA"/>
</dbReference>
<keyword evidence="1" id="KW-0812">Transmembrane</keyword>
<evidence type="ECO:0000313" key="2">
    <source>
        <dbReference type="EMBL" id="TNC47363.1"/>
    </source>
</evidence>
<protein>
    <recommendedName>
        <fullName evidence="5">CU044_5270 family protein</fullName>
    </recommendedName>
</protein>
<evidence type="ECO:0000313" key="3">
    <source>
        <dbReference type="EMBL" id="TNC47658.1"/>
    </source>
</evidence>
<dbReference type="RefSeq" id="WP_139088165.1">
    <property type="nucleotide sequence ID" value="NZ_VDFR01000043.1"/>
</dbReference>
<organism evidence="3 4">
    <name type="scientific">Mumia zhuanghuii</name>
    <dbReference type="NCBI Taxonomy" id="2585211"/>
    <lineage>
        <taxon>Bacteria</taxon>
        <taxon>Bacillati</taxon>
        <taxon>Actinomycetota</taxon>
        <taxon>Actinomycetes</taxon>
        <taxon>Propionibacteriales</taxon>
        <taxon>Nocardioidaceae</taxon>
        <taxon>Mumia</taxon>
    </lineage>
</organism>
<sequence length="315" mass="34614">MTTLLDQLETARPTQAALDSHLPADVLDRIKVDVARKAAQRARPLHRRRRVLAAVAATVAGVAIVPGLVGSDRSAAHADLTALAMVAANSDGPAITPGTFLHVKTEAVQRNSSLFGDGRTLDTNREQWVRWDGVIWVIDTRPSAGWAEYMVLPKNDWFTPERAAELPDNASELRAYLDRTVSGSNSHEEAIFVAITDWVHSNLLPPKTLAAALEVLADVDGVDTKDVTVRGRDAVEVSYNRFWHDLIASESIVIDRETARTISEHDSDPGGTYELETTLVEVVEEIPADVLRDFEAHKDDVRVYDDGHEPTADEM</sequence>
<keyword evidence="1" id="KW-0472">Membrane</keyword>
<dbReference type="EMBL" id="VDFR01000046">
    <property type="protein sequence ID" value="TNC47363.1"/>
    <property type="molecule type" value="Genomic_DNA"/>
</dbReference>
<name>A0A5C4MU90_9ACTN</name>
<dbReference type="AlphaFoldDB" id="A0A5C4MU90"/>
<accession>A0A5C4MU90</accession>
<evidence type="ECO:0000256" key="1">
    <source>
        <dbReference type="SAM" id="Phobius"/>
    </source>
</evidence>
<proteinExistence type="predicted"/>
<dbReference type="OrthoDB" id="3387554at2"/>
<feature type="transmembrane region" description="Helical" evidence="1">
    <location>
        <begin position="51"/>
        <end position="69"/>
    </location>
</feature>
<evidence type="ECO:0008006" key="5">
    <source>
        <dbReference type="Google" id="ProtNLM"/>
    </source>
</evidence>